<feature type="region of interest" description="Disordered" evidence="7">
    <location>
        <begin position="97"/>
        <end position="167"/>
    </location>
</feature>
<dbReference type="FunFam" id="2.20.25.80:FF:000007">
    <property type="entry name" value="WRKY transcription factor 22"/>
    <property type="match status" value="1"/>
</dbReference>
<protein>
    <recommendedName>
        <fullName evidence="8">WRKY domain-containing protein</fullName>
    </recommendedName>
</protein>
<keyword evidence="2" id="KW-0805">Transcription regulation</keyword>
<keyword evidence="4" id="KW-0804">Transcription</keyword>
<feature type="region of interest" description="Disordered" evidence="7">
    <location>
        <begin position="23"/>
        <end position="67"/>
    </location>
</feature>
<accession>A0ABC8VDH0</accession>
<feature type="compositionally biased region" description="Pro residues" evidence="7">
    <location>
        <begin position="39"/>
        <end position="60"/>
    </location>
</feature>
<dbReference type="PANTHER" id="PTHR32096:SF61">
    <property type="entry name" value="WRKY TRANSCRIPTION FACTOR 22"/>
    <property type="match status" value="1"/>
</dbReference>
<feature type="region of interest" description="Disordered" evidence="7">
    <location>
        <begin position="226"/>
        <end position="308"/>
    </location>
</feature>
<dbReference type="Gene3D" id="2.20.25.80">
    <property type="entry name" value="WRKY domain"/>
    <property type="match status" value="1"/>
</dbReference>
<reference evidence="10" key="1">
    <citation type="submission" date="2024-06" db="EMBL/GenBank/DDBJ databases">
        <authorList>
            <person name="Ryan C."/>
        </authorList>
    </citation>
    <scope>NUCLEOTIDE SEQUENCE [LARGE SCALE GENOMIC DNA]</scope>
</reference>
<evidence type="ECO:0000256" key="4">
    <source>
        <dbReference type="ARBA" id="ARBA00023163"/>
    </source>
</evidence>
<dbReference type="InterPro" id="IPR036576">
    <property type="entry name" value="WRKY_dom_sf"/>
</dbReference>
<evidence type="ECO:0000256" key="7">
    <source>
        <dbReference type="SAM" id="MobiDB-lite"/>
    </source>
</evidence>
<dbReference type="AlphaFoldDB" id="A0ABC8VDH0"/>
<keyword evidence="3" id="KW-0238">DNA-binding</keyword>
<sequence length="377" mass="40205">MEEERWFNNNWDLGAVVHMGCRRRLSPPRQPDNPFAAFLPPPPPQKETPPVVPAPAPAPEPAKELPEPDAAWRFPDLFAGAGQDGDELLRALLAPHLPLPQPPLLPTPTPPPQQQQPPVVAAVDVPPPPPQVRAAPARAQPSGRPVPGGVPRSKRRKNQVKKVVCHVPADGSSSDVWAWRKYGQKPIKGSPYPRGYYRCSSSKGCAARKQVERSRTDPNTFILTYTGEHNHAAPTHRNSLAGTTRHKFPSSAAAPPPPSVVVGSAGAGDAQLQHQHQQRSPTTPSTSSATAGLSPTTPLRTPSDDDEEEELMVEDMEMAGEDELLFLNADGDDAALLEQPMSSIFDIVDEPFLSSSPWVSAAAAAGEPATGTAGAGS</sequence>
<name>A0ABC8VDH0_9POAL</name>
<evidence type="ECO:0000256" key="2">
    <source>
        <dbReference type="ARBA" id="ARBA00023015"/>
    </source>
</evidence>
<evidence type="ECO:0000256" key="3">
    <source>
        <dbReference type="ARBA" id="ARBA00023125"/>
    </source>
</evidence>
<evidence type="ECO:0000256" key="6">
    <source>
        <dbReference type="ARBA" id="ARBA00060761"/>
    </source>
</evidence>
<dbReference type="SUPFAM" id="SSF118290">
    <property type="entry name" value="WRKY DNA-binding domain"/>
    <property type="match status" value="1"/>
</dbReference>
<reference evidence="9 10" key="2">
    <citation type="submission" date="2024-10" db="EMBL/GenBank/DDBJ databases">
        <authorList>
            <person name="Ryan C."/>
        </authorList>
    </citation>
    <scope>NUCLEOTIDE SEQUENCE [LARGE SCALE GENOMIC DNA]</scope>
</reference>
<feature type="domain" description="WRKY" evidence="8">
    <location>
        <begin position="168"/>
        <end position="234"/>
    </location>
</feature>
<evidence type="ECO:0000313" key="9">
    <source>
        <dbReference type="EMBL" id="CAL4888637.1"/>
    </source>
</evidence>
<feature type="compositionally biased region" description="Pro residues" evidence="7">
    <location>
        <begin position="97"/>
        <end position="115"/>
    </location>
</feature>
<comment type="subcellular location">
    <subcellularLocation>
        <location evidence="1">Nucleus</location>
    </subcellularLocation>
</comment>
<keyword evidence="10" id="KW-1185">Reference proteome</keyword>
<dbReference type="InterPro" id="IPR003657">
    <property type="entry name" value="WRKY_dom"/>
</dbReference>
<feature type="compositionally biased region" description="Low complexity" evidence="7">
    <location>
        <begin position="132"/>
        <end position="151"/>
    </location>
</feature>
<dbReference type="EMBL" id="OZ075111">
    <property type="protein sequence ID" value="CAL4888637.1"/>
    <property type="molecule type" value="Genomic_DNA"/>
</dbReference>
<dbReference type="PANTHER" id="PTHR32096">
    <property type="entry name" value="WRKY TRANSCRIPTION FACTOR 30-RELATED-RELATED"/>
    <property type="match status" value="1"/>
</dbReference>
<dbReference type="SMART" id="SM00774">
    <property type="entry name" value="WRKY"/>
    <property type="match status" value="1"/>
</dbReference>
<gene>
    <name evidence="9" type="ORF">URODEC1_LOCUS2320</name>
</gene>
<comment type="similarity">
    <text evidence="6">Belongs to the WRKY group II-e family.</text>
</comment>
<dbReference type="InterPro" id="IPR044810">
    <property type="entry name" value="WRKY_plant"/>
</dbReference>
<feature type="compositionally biased region" description="Low complexity" evidence="7">
    <location>
        <begin position="280"/>
        <end position="298"/>
    </location>
</feature>
<proteinExistence type="inferred from homology"/>
<feature type="compositionally biased region" description="Basic residues" evidence="7">
    <location>
        <begin position="152"/>
        <end position="164"/>
    </location>
</feature>
<dbReference type="GO" id="GO:0003677">
    <property type="term" value="F:DNA binding"/>
    <property type="evidence" value="ECO:0007669"/>
    <property type="project" value="UniProtKB-KW"/>
</dbReference>
<evidence type="ECO:0000313" key="10">
    <source>
        <dbReference type="Proteomes" id="UP001497457"/>
    </source>
</evidence>
<dbReference type="Pfam" id="PF03106">
    <property type="entry name" value="WRKY"/>
    <property type="match status" value="1"/>
</dbReference>
<evidence type="ECO:0000256" key="1">
    <source>
        <dbReference type="ARBA" id="ARBA00004123"/>
    </source>
</evidence>
<dbReference type="PROSITE" id="PS50811">
    <property type="entry name" value="WRKY"/>
    <property type="match status" value="1"/>
</dbReference>
<evidence type="ECO:0000259" key="8">
    <source>
        <dbReference type="PROSITE" id="PS50811"/>
    </source>
</evidence>
<evidence type="ECO:0000256" key="5">
    <source>
        <dbReference type="ARBA" id="ARBA00023242"/>
    </source>
</evidence>
<organism evidence="9 10">
    <name type="scientific">Urochloa decumbens</name>
    <dbReference type="NCBI Taxonomy" id="240449"/>
    <lineage>
        <taxon>Eukaryota</taxon>
        <taxon>Viridiplantae</taxon>
        <taxon>Streptophyta</taxon>
        <taxon>Embryophyta</taxon>
        <taxon>Tracheophyta</taxon>
        <taxon>Spermatophyta</taxon>
        <taxon>Magnoliopsida</taxon>
        <taxon>Liliopsida</taxon>
        <taxon>Poales</taxon>
        <taxon>Poaceae</taxon>
        <taxon>PACMAD clade</taxon>
        <taxon>Panicoideae</taxon>
        <taxon>Panicodae</taxon>
        <taxon>Paniceae</taxon>
        <taxon>Melinidinae</taxon>
        <taxon>Urochloa</taxon>
    </lineage>
</organism>
<dbReference type="Proteomes" id="UP001497457">
    <property type="component" value="Chromosome 1b"/>
</dbReference>
<dbReference type="GO" id="GO:0005634">
    <property type="term" value="C:nucleus"/>
    <property type="evidence" value="ECO:0007669"/>
    <property type="project" value="UniProtKB-SubCell"/>
</dbReference>
<keyword evidence="5" id="KW-0539">Nucleus</keyword>